<dbReference type="KEGG" id="bpg:Bathy19g00070"/>
<dbReference type="GeneID" id="19010710"/>
<dbReference type="Proteomes" id="UP000198341">
    <property type="component" value="Chromosome 19"/>
</dbReference>
<dbReference type="EMBL" id="FO082260">
    <property type="protein sequence ID" value="CCO20786.1"/>
    <property type="molecule type" value="Genomic_DNA"/>
</dbReference>
<reference evidence="1 2" key="1">
    <citation type="submission" date="2011-10" db="EMBL/GenBank/DDBJ databases">
        <authorList>
            <person name="Genoscope - CEA"/>
        </authorList>
    </citation>
    <scope>NUCLEOTIDE SEQUENCE [LARGE SCALE GENOMIC DNA]</scope>
    <source>
        <strain evidence="1 2">RCC 1105</strain>
    </source>
</reference>
<dbReference type="RefSeq" id="XP_007508067.1">
    <property type="nucleotide sequence ID" value="XM_007508005.1"/>
</dbReference>
<evidence type="ECO:0000313" key="2">
    <source>
        <dbReference type="Proteomes" id="UP000198341"/>
    </source>
</evidence>
<gene>
    <name evidence="1" type="ordered locus">Bathy19g00070</name>
</gene>
<organism evidence="1 2">
    <name type="scientific">Bathycoccus prasinos</name>
    <dbReference type="NCBI Taxonomy" id="41875"/>
    <lineage>
        <taxon>Eukaryota</taxon>
        <taxon>Viridiplantae</taxon>
        <taxon>Chlorophyta</taxon>
        <taxon>Mamiellophyceae</taxon>
        <taxon>Mamiellales</taxon>
        <taxon>Bathycoccaceae</taxon>
        <taxon>Bathycoccus</taxon>
    </lineage>
</organism>
<accession>K8ERW8</accession>
<dbReference type="OrthoDB" id="10637866at2759"/>
<evidence type="ECO:0000313" key="1">
    <source>
        <dbReference type="EMBL" id="CCO20786.1"/>
    </source>
</evidence>
<dbReference type="eggNOG" id="ENOG502SSQZ">
    <property type="taxonomic scope" value="Eukaryota"/>
</dbReference>
<sequence>MDDVRFVKEKKGKKNHTCVSHTCPKMKRNGKLQCHAKTTKLNLLIKSFFAFSAICFLNWRIVERQSNVGGNCEFSDAKTCKFELCQHSNITRRKGLKILIHYIYYETEDMLVPVKINKRVNLLTFIKGAVESRTRVVDFFFTLSGSFPTVRDFYDSVGVQTSAQEVFPNYPNVKVFGAPSNKNKVSDLCHHAKFIRSQHEEVKNYDYFIFTNDGVRGPFYNKKDETDMSDTSLPYWLSKFVNPFVDSKNLCMVGPAMSCEIRFHLQSWWLTLSNFYFSDYLAITEETCESYMPWSEAIKRELRLSENCLKKGGAIASYHPMIYNFTKNDEDVLNNDTSSCMELFSHCRNPTITFEASVEALQSQVFIKYGGEPWRRKQYSNAQVGIIERETRDILGEYAEYSNSDRPALHF</sequence>
<keyword evidence="2" id="KW-1185">Reference proteome</keyword>
<proteinExistence type="predicted"/>
<name>K8ERW8_9CHLO</name>
<protein>
    <submittedName>
        <fullName evidence="1">Unnamed protein product</fullName>
    </submittedName>
</protein>
<dbReference type="AlphaFoldDB" id="K8ERW8"/>